<dbReference type="eggNOG" id="ENOG50335PZ">
    <property type="taxonomic scope" value="Bacteria"/>
</dbReference>
<dbReference type="KEGG" id="rli:RLO149_c010870"/>
<sequence length="138" mass="15839">MTQLSHQRYSAGHPWYYFLGGAVPKLKDIRDSILSDNYEGYLAADIKAIGRRSEPQRTRAIHAMRSKLIADLKRDVSIYRRCVRELRKYRRNHPAPNGACCADIHTSMSLKHNHIYNGFANLKTLDGLPAQQLDLFGR</sequence>
<dbReference type="OrthoDB" id="7619538at2"/>
<dbReference type="HOGENOM" id="CLU_1831486_0_0_5"/>
<keyword evidence="2" id="KW-1185">Reference proteome</keyword>
<accession>F7ZBQ2</accession>
<name>F7ZBQ2_ROSLO</name>
<evidence type="ECO:0000313" key="1">
    <source>
        <dbReference type="EMBL" id="AEI93094.1"/>
    </source>
</evidence>
<proteinExistence type="predicted"/>
<organism evidence="1 2">
    <name type="scientific">Roseobacter litoralis (strain ATCC 49566 / DSM 6996 / JCM 21268 / NBRC 15278 / OCh 149)</name>
    <dbReference type="NCBI Taxonomy" id="391595"/>
    <lineage>
        <taxon>Bacteria</taxon>
        <taxon>Pseudomonadati</taxon>
        <taxon>Pseudomonadota</taxon>
        <taxon>Alphaproteobacteria</taxon>
        <taxon>Rhodobacterales</taxon>
        <taxon>Roseobacteraceae</taxon>
        <taxon>Roseobacter</taxon>
    </lineage>
</organism>
<dbReference type="Proteomes" id="UP000001353">
    <property type="component" value="Chromosome"/>
</dbReference>
<protein>
    <submittedName>
        <fullName evidence="1">Uncharacterized protein</fullName>
    </submittedName>
</protein>
<evidence type="ECO:0000313" key="2">
    <source>
        <dbReference type="Proteomes" id="UP000001353"/>
    </source>
</evidence>
<dbReference type="EMBL" id="CP002623">
    <property type="protein sequence ID" value="AEI93094.1"/>
    <property type="molecule type" value="Genomic_DNA"/>
</dbReference>
<dbReference type="RefSeq" id="WP_013961032.1">
    <property type="nucleotide sequence ID" value="NC_015730.1"/>
</dbReference>
<dbReference type="AlphaFoldDB" id="F7ZBQ2"/>
<reference evidence="1 2" key="1">
    <citation type="journal article" date="2011" name="BMC Genomics">
        <title>Comparative genome analysis and genome-guided physiological analysis of Roseobacter litoralis.</title>
        <authorList>
            <person name="Kalhoefer D."/>
            <person name="Thole S."/>
            <person name="Voget S."/>
            <person name="Lehmann R."/>
            <person name="Liesegang H."/>
            <person name="Wollher A."/>
            <person name="Daniel R."/>
            <person name="Simon M."/>
            <person name="Brinkhoff T."/>
        </authorList>
    </citation>
    <scope>NUCLEOTIDE SEQUENCE [LARGE SCALE GENOMIC DNA]</scope>
    <source>
        <strain evidence="2">ATCC 49566 / DSM 6996 / JCM 21268 / NBRC 15278 / OCh 149</strain>
    </source>
</reference>
<gene>
    <name evidence="1" type="ordered locus">RLO149_c010870</name>
</gene>